<evidence type="ECO:0000256" key="4">
    <source>
        <dbReference type="ARBA" id="ARBA00022989"/>
    </source>
</evidence>
<dbReference type="RefSeq" id="WP_286136600.1">
    <property type="nucleotide sequence ID" value="NZ_BRPL01000002.1"/>
</dbReference>
<dbReference type="InterPro" id="IPR052027">
    <property type="entry name" value="PspC"/>
</dbReference>
<dbReference type="InterPro" id="IPR007168">
    <property type="entry name" value="Phageshock_PspC_N"/>
</dbReference>
<reference evidence="9" key="1">
    <citation type="submission" date="2022-07" db="EMBL/GenBank/DDBJ databases">
        <authorList>
            <person name="Kouya T."/>
            <person name="Ishiyama Y."/>
        </authorList>
    </citation>
    <scope>NUCLEOTIDE SEQUENCE</scope>
    <source>
        <strain evidence="9">WR16-4</strain>
    </source>
</reference>
<dbReference type="Proteomes" id="UP001144204">
    <property type="component" value="Unassembled WGS sequence"/>
</dbReference>
<evidence type="ECO:0000256" key="3">
    <source>
        <dbReference type="ARBA" id="ARBA00022692"/>
    </source>
</evidence>
<dbReference type="GO" id="GO:0005886">
    <property type="term" value="C:plasma membrane"/>
    <property type="evidence" value="ECO:0007669"/>
    <property type="project" value="UniProtKB-SubCell"/>
</dbReference>
<keyword evidence="4 7" id="KW-1133">Transmembrane helix</keyword>
<keyword evidence="3 7" id="KW-0812">Transmembrane</keyword>
<feature type="domain" description="Phage shock protein PspC N-terminal" evidence="8">
    <location>
        <begin position="13"/>
        <end position="69"/>
    </location>
</feature>
<dbReference type="EMBL" id="BRPL01000002">
    <property type="protein sequence ID" value="GLB47141.1"/>
    <property type="molecule type" value="Genomic_DNA"/>
</dbReference>
<keyword evidence="10" id="KW-1185">Reference proteome</keyword>
<evidence type="ECO:0000256" key="7">
    <source>
        <dbReference type="SAM" id="Phobius"/>
    </source>
</evidence>
<dbReference type="PANTHER" id="PTHR33885">
    <property type="entry name" value="PHAGE SHOCK PROTEIN C"/>
    <property type="match status" value="1"/>
</dbReference>
<feature type="region of interest" description="Disordered" evidence="6">
    <location>
        <begin position="75"/>
        <end position="100"/>
    </location>
</feature>
<evidence type="ECO:0000256" key="2">
    <source>
        <dbReference type="ARBA" id="ARBA00022475"/>
    </source>
</evidence>
<evidence type="ECO:0000256" key="6">
    <source>
        <dbReference type="SAM" id="MobiDB-lite"/>
    </source>
</evidence>
<dbReference type="Pfam" id="PF04024">
    <property type="entry name" value="PspC"/>
    <property type="match status" value="1"/>
</dbReference>
<protein>
    <submittedName>
        <fullName evidence="9">Stress-responsive transcription regulator</fullName>
    </submittedName>
</protein>
<comment type="subcellular location">
    <subcellularLocation>
        <location evidence="1">Cell membrane</location>
        <topology evidence="1">Single-pass membrane protein</topology>
    </subcellularLocation>
</comment>
<organism evidence="9 10">
    <name type="scientific">Philodulcilactobacillus myokoensis</name>
    <dbReference type="NCBI Taxonomy" id="2929573"/>
    <lineage>
        <taxon>Bacteria</taxon>
        <taxon>Bacillati</taxon>
        <taxon>Bacillota</taxon>
        <taxon>Bacilli</taxon>
        <taxon>Lactobacillales</taxon>
        <taxon>Lactobacillaceae</taxon>
        <taxon>Philodulcilactobacillus</taxon>
    </lineage>
</organism>
<evidence type="ECO:0000313" key="9">
    <source>
        <dbReference type="EMBL" id="GLB47141.1"/>
    </source>
</evidence>
<evidence type="ECO:0000259" key="8">
    <source>
        <dbReference type="Pfam" id="PF04024"/>
    </source>
</evidence>
<dbReference type="PANTHER" id="PTHR33885:SF3">
    <property type="entry name" value="PHAGE SHOCK PROTEIN C"/>
    <property type="match status" value="1"/>
</dbReference>
<name>A0A9W6B1M8_9LACO</name>
<accession>A0A9W6B1M8</accession>
<proteinExistence type="predicted"/>
<sequence>MEFERKLRKASDPEYKLIFGVLGGFAKYYHLNTNYLWLIRIIYTIFTIATAFGFGIVIYLLMAIIMPSENGTTHHFNDDDSTNGGRKILHDVHEEDDPNH</sequence>
<feature type="compositionally biased region" description="Basic and acidic residues" evidence="6">
    <location>
        <begin position="88"/>
        <end position="100"/>
    </location>
</feature>
<feature type="transmembrane region" description="Helical" evidence="7">
    <location>
        <begin position="37"/>
        <end position="61"/>
    </location>
</feature>
<evidence type="ECO:0000256" key="1">
    <source>
        <dbReference type="ARBA" id="ARBA00004162"/>
    </source>
</evidence>
<keyword evidence="2" id="KW-1003">Cell membrane</keyword>
<gene>
    <name evidence="9" type="ORF">WR164_11200</name>
</gene>
<dbReference type="AlphaFoldDB" id="A0A9W6B1M8"/>
<reference evidence="9" key="2">
    <citation type="journal article" date="2023" name="PLoS ONE">
        <title>Philodulcilactobacillus myokoensis gen. nov., sp. nov., a fructophilic, acidophilic, and agar-phobic lactic acid bacterium isolated from fermented vegetable extracts.</title>
        <authorList>
            <person name="Kouya T."/>
            <person name="Ishiyama Y."/>
            <person name="Ohashi S."/>
            <person name="Kumakubo R."/>
            <person name="Yamazaki T."/>
            <person name="Otaki T."/>
        </authorList>
    </citation>
    <scope>NUCLEOTIDE SEQUENCE</scope>
    <source>
        <strain evidence="9">WR16-4</strain>
    </source>
</reference>
<comment type="caution">
    <text evidence="9">The sequence shown here is derived from an EMBL/GenBank/DDBJ whole genome shotgun (WGS) entry which is preliminary data.</text>
</comment>
<evidence type="ECO:0000313" key="10">
    <source>
        <dbReference type="Proteomes" id="UP001144204"/>
    </source>
</evidence>
<evidence type="ECO:0000256" key="5">
    <source>
        <dbReference type="ARBA" id="ARBA00023136"/>
    </source>
</evidence>
<keyword evidence="5 7" id="KW-0472">Membrane</keyword>